<organism evidence="1 2">
    <name type="scientific">Thermothelomyces thermophilus (strain ATCC 42464 / BCRC 31852 / DSM 1799)</name>
    <name type="common">Sporotrichum thermophile</name>
    <dbReference type="NCBI Taxonomy" id="573729"/>
    <lineage>
        <taxon>Eukaryota</taxon>
        <taxon>Fungi</taxon>
        <taxon>Dikarya</taxon>
        <taxon>Ascomycota</taxon>
        <taxon>Pezizomycotina</taxon>
        <taxon>Sordariomycetes</taxon>
        <taxon>Sordariomycetidae</taxon>
        <taxon>Sordariales</taxon>
        <taxon>Chaetomiaceae</taxon>
        <taxon>Thermothelomyces</taxon>
    </lineage>
</organism>
<proteinExistence type="predicted"/>
<dbReference type="KEGG" id="mtm:MYCTH_2129411"/>
<dbReference type="HOGENOM" id="CLU_1696717_0_0_1"/>
<accession>G2QIE5</accession>
<protein>
    <submittedName>
        <fullName evidence="1">Uncharacterized protein</fullName>
    </submittedName>
</protein>
<evidence type="ECO:0000313" key="1">
    <source>
        <dbReference type="EMBL" id="AEO60319.1"/>
    </source>
</evidence>
<reference evidence="1 2" key="1">
    <citation type="journal article" date="2011" name="Nat. Biotechnol.">
        <title>Comparative genomic analysis of the thermophilic biomass-degrading fungi Myceliophthora thermophila and Thielavia terrestris.</title>
        <authorList>
            <person name="Berka R.M."/>
            <person name="Grigoriev I.V."/>
            <person name="Otillar R."/>
            <person name="Salamov A."/>
            <person name="Grimwood J."/>
            <person name="Reid I."/>
            <person name="Ishmael N."/>
            <person name="John T."/>
            <person name="Darmond C."/>
            <person name="Moisan M.-C."/>
            <person name="Henrissat B."/>
            <person name="Coutinho P.M."/>
            <person name="Lombard V."/>
            <person name="Natvig D.O."/>
            <person name="Lindquist E."/>
            <person name="Schmutz J."/>
            <person name="Lucas S."/>
            <person name="Harris P."/>
            <person name="Powlowski J."/>
            <person name="Bellemare A."/>
            <person name="Taylor D."/>
            <person name="Butler G."/>
            <person name="de Vries R.P."/>
            <person name="Allijn I.E."/>
            <person name="van den Brink J."/>
            <person name="Ushinsky S."/>
            <person name="Storms R."/>
            <person name="Powell A.J."/>
            <person name="Paulsen I.T."/>
            <person name="Elbourne L.D.H."/>
            <person name="Baker S.E."/>
            <person name="Magnuson J."/>
            <person name="LaBoissiere S."/>
            <person name="Clutterbuck A.J."/>
            <person name="Martinez D."/>
            <person name="Wogulis M."/>
            <person name="de Leon A.L."/>
            <person name="Rey M.W."/>
            <person name="Tsang A."/>
        </authorList>
    </citation>
    <scope>NUCLEOTIDE SEQUENCE [LARGE SCALE GENOMIC DNA]</scope>
    <source>
        <strain evidence="2">ATCC 42464 / BCRC 31852 / DSM 1799</strain>
    </source>
</reference>
<name>G2QIE5_THET4</name>
<dbReference type="GeneID" id="11511324"/>
<sequence length="155" mass="17082">MLRVTRSKAVLDGRGEAAIGTSGASYRGPGTLHGEKYGSFRVRSVNYLWDLQRREERYQTSYLRDLRVASGCTRALTSRSAPLSPPSPPTVDLEHTKSPYPGYRAAYNVLDYSVAVVCAGRPDGAQDLRVETSNLGATWAPRARSKMTPRCSMRV</sequence>
<dbReference type="RefSeq" id="XP_003665564.1">
    <property type="nucleotide sequence ID" value="XM_003665516.1"/>
</dbReference>
<keyword evidence="2" id="KW-1185">Reference proteome</keyword>
<dbReference type="AlphaFoldDB" id="G2QIE5"/>
<dbReference type="EMBL" id="CP003006">
    <property type="protein sequence ID" value="AEO60319.1"/>
    <property type="molecule type" value="Genomic_DNA"/>
</dbReference>
<gene>
    <name evidence="1" type="ORF">MYCTH_2129411</name>
</gene>
<dbReference type="InterPro" id="IPR036928">
    <property type="entry name" value="AS_sf"/>
</dbReference>
<dbReference type="InParanoid" id="G2QIE5"/>
<dbReference type="Gene3D" id="3.90.1300.10">
    <property type="entry name" value="Amidase signature (AS) domain"/>
    <property type="match status" value="1"/>
</dbReference>
<dbReference type="VEuPathDB" id="FungiDB:MYCTH_2129411"/>
<evidence type="ECO:0000313" key="2">
    <source>
        <dbReference type="Proteomes" id="UP000007322"/>
    </source>
</evidence>
<dbReference type="Proteomes" id="UP000007322">
    <property type="component" value="Chromosome 5"/>
</dbReference>